<dbReference type="RefSeq" id="WP_209980090.1">
    <property type="nucleotide sequence ID" value="NZ_JAGGLB010000071.1"/>
</dbReference>
<evidence type="ECO:0000313" key="3">
    <source>
        <dbReference type="Proteomes" id="UP001519287"/>
    </source>
</evidence>
<sequence>MSNANIHAENNGKINSNVAQFLYEDSGLNMGPVIRLHDGSLFTVVCVTKKNPLQLDQAICSHYVLGRQSFDNGATWSHPHLFIAFPQQTGYISGQHYLQSKAGAMHVFSFRIQVLNEATNQYIGDILHTRADDIHGTNAVTQKVACLDRYTGAINSVLQLANGRIVAAFSTIPQGKFDLRSCFVCSTIYSDDEGATWNASNDVEISDDNAHVESGAMEPIVLELDDGQMLMMIRTTLGRFYYAMSADGGASWGTARPSPFRSSNAPTSLVRMENGDIVKIWNHCLGYRYIEGISYARQALHAAISEDGGKTWNGYREMILRRQDDPPSVLNCYPFPIVLENDELLVKYYSVGSKEGSDFNDPNVKLVRFSTSFLKERTITESFEQGMQAWTTDGTHTTLGTYKPDSSSMEKNMLRLSAAEGETAVAALNFPYGRAGSLKIRLKRDSEKELQGATLILSEPFLDEVHFTGKDEEIKKIKEIVLKDCAVLSLKAASGNWDELGISWDMDTRELHSTINGIQDQTIVIPGDAGGFSYMTLCLEGTEGEVQRLSIAHVAAESHRPGSFNFELTV</sequence>
<keyword evidence="3" id="KW-1185">Reference proteome</keyword>
<gene>
    <name evidence="2" type="ORF">J2Z66_008770</name>
</gene>
<dbReference type="SUPFAM" id="SSF50939">
    <property type="entry name" value="Sialidases"/>
    <property type="match status" value="1"/>
</dbReference>
<evidence type="ECO:0000259" key="1">
    <source>
        <dbReference type="Pfam" id="PF13088"/>
    </source>
</evidence>
<dbReference type="Pfam" id="PF13088">
    <property type="entry name" value="BNR_2"/>
    <property type="match status" value="1"/>
</dbReference>
<dbReference type="CDD" id="cd15482">
    <property type="entry name" value="Sialidase_non-viral"/>
    <property type="match status" value="1"/>
</dbReference>
<feature type="domain" description="Sialidase" evidence="1">
    <location>
        <begin position="155"/>
        <end position="313"/>
    </location>
</feature>
<dbReference type="InterPro" id="IPR011040">
    <property type="entry name" value="Sialidase"/>
</dbReference>
<dbReference type="PANTHER" id="PTHR43752">
    <property type="entry name" value="BNR/ASP-BOX REPEAT FAMILY PROTEIN"/>
    <property type="match status" value="1"/>
</dbReference>
<protein>
    <recommendedName>
        <fullName evidence="1">Sialidase domain-containing protein</fullName>
    </recommendedName>
</protein>
<dbReference type="EMBL" id="JAGGLB010000071">
    <property type="protein sequence ID" value="MBP1997092.1"/>
    <property type="molecule type" value="Genomic_DNA"/>
</dbReference>
<reference evidence="2 3" key="1">
    <citation type="submission" date="2021-03" db="EMBL/GenBank/DDBJ databases">
        <title>Genomic Encyclopedia of Type Strains, Phase IV (KMG-IV): sequencing the most valuable type-strain genomes for metagenomic binning, comparative biology and taxonomic classification.</title>
        <authorList>
            <person name="Goeker M."/>
        </authorList>
    </citation>
    <scope>NUCLEOTIDE SEQUENCE [LARGE SCALE GENOMIC DNA]</scope>
    <source>
        <strain evidence="2 3">DSM 26048</strain>
    </source>
</reference>
<name>A0ABS4JB69_9BACL</name>
<dbReference type="Gene3D" id="2.120.10.10">
    <property type="match status" value="1"/>
</dbReference>
<comment type="caution">
    <text evidence="2">The sequence shown here is derived from an EMBL/GenBank/DDBJ whole genome shotgun (WGS) entry which is preliminary data.</text>
</comment>
<dbReference type="InterPro" id="IPR036278">
    <property type="entry name" value="Sialidase_sf"/>
</dbReference>
<dbReference type="Proteomes" id="UP001519287">
    <property type="component" value="Unassembled WGS sequence"/>
</dbReference>
<dbReference type="PANTHER" id="PTHR43752:SF2">
    <property type="entry name" value="BNR_ASP-BOX REPEAT FAMILY PROTEIN"/>
    <property type="match status" value="1"/>
</dbReference>
<evidence type="ECO:0000313" key="2">
    <source>
        <dbReference type="EMBL" id="MBP1997092.1"/>
    </source>
</evidence>
<proteinExistence type="predicted"/>
<organism evidence="2 3">
    <name type="scientific">Paenibacillus eucommiae</name>
    <dbReference type="NCBI Taxonomy" id="1355755"/>
    <lineage>
        <taxon>Bacteria</taxon>
        <taxon>Bacillati</taxon>
        <taxon>Bacillota</taxon>
        <taxon>Bacilli</taxon>
        <taxon>Bacillales</taxon>
        <taxon>Paenibacillaceae</taxon>
        <taxon>Paenibacillus</taxon>
    </lineage>
</organism>
<accession>A0ABS4JB69</accession>